<dbReference type="EMBL" id="CP002842">
    <property type="protein sequence ID" value="AEH39507.1"/>
    <property type="molecule type" value="Genomic_DNA"/>
</dbReference>
<keyword evidence="2" id="KW-1185">Reference proteome</keyword>
<organism evidence="1 2">
    <name type="scientific">Halopiger xanaduensis (strain DSM 18323 / JCM 14033 / SH-6)</name>
    <dbReference type="NCBI Taxonomy" id="797210"/>
    <lineage>
        <taxon>Archaea</taxon>
        <taxon>Methanobacteriati</taxon>
        <taxon>Methanobacteriota</taxon>
        <taxon>Stenosarchaea group</taxon>
        <taxon>Halobacteria</taxon>
        <taxon>Halobacteriales</taxon>
        <taxon>Natrialbaceae</taxon>
        <taxon>Halopiger</taxon>
    </lineage>
</organism>
<proteinExistence type="predicted"/>
<dbReference type="AlphaFoldDB" id="F8DER7"/>
<name>F8DER7_HALXS</name>
<sequence>MSDETEWESSVMHVQFSTTDGTFITGSHLAIDVPAQEAVVGEAFFDDDYHGTCRFGLSEIEDLRVDGDVEIWNAERDGE</sequence>
<keyword evidence="1" id="KW-0614">Plasmid</keyword>
<evidence type="ECO:0000313" key="2">
    <source>
        <dbReference type="Proteomes" id="UP000006794"/>
    </source>
</evidence>
<accession>F8DER7</accession>
<dbReference type="KEGG" id="hxa:Halxa_0267"/>
<dbReference type="Proteomes" id="UP000006794">
    <property type="component" value="Plasmid pHALXA03"/>
</dbReference>
<dbReference type="HOGENOM" id="CLU_2597647_0_0_2"/>
<geneLocation type="plasmid" evidence="1 2">
    <name>pHALXA03</name>
</geneLocation>
<reference evidence="2" key="1">
    <citation type="journal article" date="2012" name="Stand. Genomic Sci.">
        <title>Complete genome sequence of Halopiger xanaduensis type strain (SH-6(T)).</title>
        <authorList>
            <person name="Anderson I."/>
            <person name="Tindall B.J."/>
            <person name="Rohde M."/>
            <person name="Lucas S."/>
            <person name="Han J."/>
            <person name="Lapidus A."/>
            <person name="Cheng J.F."/>
            <person name="Goodwin L."/>
            <person name="Pitluck S."/>
            <person name="Peters L."/>
            <person name="Pati A."/>
            <person name="Mikhailova N."/>
            <person name="Pagani I."/>
            <person name="Teshima H."/>
            <person name="Han C."/>
            <person name="Tapia R."/>
            <person name="Land M."/>
            <person name="Woyke T."/>
            <person name="Klenk H.P."/>
            <person name="Kyrpides N."/>
            <person name="Ivanova N."/>
        </authorList>
    </citation>
    <scope>NUCLEOTIDE SEQUENCE [LARGE SCALE GENOMIC DNA]</scope>
    <source>
        <strain evidence="2">DSM 18323 / JCM 14033 / SH-6</strain>
        <plasmid evidence="2">Plasmid pHALXA03</plasmid>
    </source>
</reference>
<evidence type="ECO:0000313" key="1">
    <source>
        <dbReference type="EMBL" id="AEH39507.1"/>
    </source>
</evidence>
<dbReference type="GeneID" id="10795621"/>
<protein>
    <submittedName>
        <fullName evidence="1">Uncharacterized protein</fullName>
    </submittedName>
</protein>
<dbReference type="RefSeq" id="WP_013876045.1">
    <property type="nucleotide sequence ID" value="NC_015659.1"/>
</dbReference>
<gene>
    <name evidence="1" type="ordered locus">Halxa_0267</name>
</gene>